<feature type="domain" description="PDZ" evidence="1">
    <location>
        <begin position="367"/>
        <end position="422"/>
    </location>
</feature>
<dbReference type="SMART" id="SM00228">
    <property type="entry name" value="PDZ"/>
    <property type="match status" value="1"/>
</dbReference>
<dbReference type="AlphaFoldDB" id="A0A1H9D5P4"/>
<dbReference type="InterPro" id="IPR036034">
    <property type="entry name" value="PDZ_sf"/>
</dbReference>
<dbReference type="SUPFAM" id="SSF50156">
    <property type="entry name" value="PDZ domain-like"/>
    <property type="match status" value="1"/>
</dbReference>
<dbReference type="Proteomes" id="UP000198999">
    <property type="component" value="Unassembled WGS sequence"/>
</dbReference>
<organism evidence="2 3">
    <name type="scientific">Hyunsoonleella jejuensis</name>
    <dbReference type="NCBI Taxonomy" id="419940"/>
    <lineage>
        <taxon>Bacteria</taxon>
        <taxon>Pseudomonadati</taxon>
        <taxon>Bacteroidota</taxon>
        <taxon>Flavobacteriia</taxon>
        <taxon>Flavobacteriales</taxon>
        <taxon>Flavobacteriaceae</taxon>
    </lineage>
</organism>
<reference evidence="2 3" key="1">
    <citation type="submission" date="2016-10" db="EMBL/GenBank/DDBJ databases">
        <authorList>
            <person name="de Groot N.N."/>
        </authorList>
    </citation>
    <scope>NUCLEOTIDE SEQUENCE [LARGE SCALE GENOMIC DNA]</scope>
    <source>
        <strain evidence="2 3">DSM 21035</strain>
    </source>
</reference>
<dbReference type="Gene3D" id="2.30.42.10">
    <property type="match status" value="1"/>
</dbReference>
<accession>A0A1H9D5P4</accession>
<evidence type="ECO:0000259" key="1">
    <source>
        <dbReference type="PROSITE" id="PS50106"/>
    </source>
</evidence>
<dbReference type="Pfam" id="PF13650">
    <property type="entry name" value="Asp_protease_2"/>
    <property type="match status" value="1"/>
</dbReference>
<sequence>MFFCLGCFSTALAQGHFMVHNKKGKDKISFKLINNLIVFPVEVNGVELSFILDTGVSKPIIFNIVNVSDSLNIKNTETILLRGLGGGASIEALKSKHNVIKIGDAIKVDQDLYAIYSKFLDFTPKLGVPVHGIIGFDVLKDLIVEINYSKRFLKLHNPYKFVYKDCPNCEVFNLEFYNNKPYIYGMVYNNKENIPVKLLIDTGGSDALWLFENEEKKITSGNQYFDDFLGHGLNGSVYGKRSKIDAFSLKDFRLKNVNVAYPNAESINFNNMMEDRNGSISGNILKRFNVILDYARAKITLKKNSNFKKRFSYNKSGIVLEYNGYRFVKTRNKGIEIKNQGYNDPESPNYIALHNNYEISLKPAFAIVELRKGSPAEKAGLLKGDVILNINGKSTHNYSLQQITRFFHAEEGKTIKLVVDRDGYKRTFSFKLENPLHKKT</sequence>
<proteinExistence type="predicted"/>
<protein>
    <submittedName>
        <fullName evidence="2">Aspartyl protease</fullName>
    </submittedName>
</protein>
<dbReference type="InterPro" id="IPR041489">
    <property type="entry name" value="PDZ_6"/>
</dbReference>
<dbReference type="GO" id="GO:0006508">
    <property type="term" value="P:proteolysis"/>
    <property type="evidence" value="ECO:0007669"/>
    <property type="project" value="UniProtKB-KW"/>
</dbReference>
<keyword evidence="3" id="KW-1185">Reference proteome</keyword>
<dbReference type="EMBL" id="FOFN01000001">
    <property type="protein sequence ID" value="SEQ08770.1"/>
    <property type="molecule type" value="Genomic_DNA"/>
</dbReference>
<evidence type="ECO:0000313" key="2">
    <source>
        <dbReference type="EMBL" id="SEQ08770.1"/>
    </source>
</evidence>
<dbReference type="Pfam" id="PF17820">
    <property type="entry name" value="PDZ_6"/>
    <property type="match status" value="1"/>
</dbReference>
<dbReference type="InterPro" id="IPR021109">
    <property type="entry name" value="Peptidase_aspartic_dom_sf"/>
</dbReference>
<dbReference type="STRING" id="419940.SAMN05421824_1130"/>
<name>A0A1H9D5P4_9FLAO</name>
<dbReference type="Gene3D" id="2.40.70.10">
    <property type="entry name" value="Acid Proteases"/>
    <property type="match status" value="1"/>
</dbReference>
<dbReference type="PROSITE" id="PS50106">
    <property type="entry name" value="PDZ"/>
    <property type="match status" value="1"/>
</dbReference>
<keyword evidence="2" id="KW-0645">Protease</keyword>
<evidence type="ECO:0000313" key="3">
    <source>
        <dbReference type="Proteomes" id="UP000198999"/>
    </source>
</evidence>
<dbReference type="InterPro" id="IPR001478">
    <property type="entry name" value="PDZ"/>
</dbReference>
<dbReference type="GO" id="GO:0008233">
    <property type="term" value="F:peptidase activity"/>
    <property type="evidence" value="ECO:0007669"/>
    <property type="project" value="UniProtKB-KW"/>
</dbReference>
<gene>
    <name evidence="2" type="ORF">SAMN05421824_1130</name>
</gene>
<keyword evidence="2" id="KW-0378">Hydrolase</keyword>